<sequence>MNDCLKIQLDKDLWISFNFLYTSFYSTTTSFEVGGKKRLNLFVLNQYQHKTSDQIDTTVLNEQETLPSDYQASQESDWILLSTNNNGLASLKTSDEAVKMINLSIYRRDQREYTRISPLTSKTGSVNNTTAMIT</sequence>
<dbReference type="HOGENOM" id="CLU_1897235_0_0_1"/>
<protein>
    <submittedName>
        <fullName evidence="1">Uncharacterized protein</fullName>
    </submittedName>
</protein>
<reference evidence="2" key="2">
    <citation type="journal article" date="2011" name="Proc. Natl. Acad. Sci. U.S.A.">
        <title>Obligate biotrophy features unraveled by the genomic analysis of rust fungi.</title>
        <authorList>
            <person name="Duplessis S."/>
            <person name="Cuomo C.A."/>
            <person name="Lin Y.-C."/>
            <person name="Aerts A."/>
            <person name="Tisserant E."/>
            <person name="Veneault-Fourrey C."/>
            <person name="Joly D.L."/>
            <person name="Hacquard S."/>
            <person name="Amselem J."/>
            <person name="Cantarel B.L."/>
            <person name="Chiu R."/>
            <person name="Coutinho P.M."/>
            <person name="Feau N."/>
            <person name="Field M."/>
            <person name="Frey P."/>
            <person name="Gelhaye E."/>
            <person name="Goldberg J."/>
            <person name="Grabherr M.G."/>
            <person name="Kodira C.D."/>
            <person name="Kohler A."/>
            <person name="Kuees U."/>
            <person name="Lindquist E.A."/>
            <person name="Lucas S.M."/>
            <person name="Mago R."/>
            <person name="Mauceli E."/>
            <person name="Morin E."/>
            <person name="Murat C."/>
            <person name="Pangilinan J.L."/>
            <person name="Park R."/>
            <person name="Pearson M."/>
            <person name="Quesneville H."/>
            <person name="Rouhier N."/>
            <person name="Sakthikumar S."/>
            <person name="Salamov A.A."/>
            <person name="Schmutz J."/>
            <person name="Selles B."/>
            <person name="Shapiro H."/>
            <person name="Tanguay P."/>
            <person name="Tuskan G.A."/>
            <person name="Henrissat B."/>
            <person name="Van de Peer Y."/>
            <person name="Rouze P."/>
            <person name="Ellis J.G."/>
            <person name="Dodds P.N."/>
            <person name="Schein J.E."/>
            <person name="Zhong S."/>
            <person name="Hamelin R.C."/>
            <person name="Grigoriev I.V."/>
            <person name="Szabo L.J."/>
            <person name="Martin F."/>
        </authorList>
    </citation>
    <scope>NUCLEOTIDE SEQUENCE [LARGE SCALE GENOMIC DNA]</scope>
    <source>
        <strain evidence="2">CRL 75-36-700-3 / race SCCL</strain>
    </source>
</reference>
<proteinExistence type="predicted"/>
<name>E3JRW8_PUCGT</name>
<keyword evidence="2" id="KW-1185">Reference proteome</keyword>
<accession>E3JRW8</accession>
<reference key="1">
    <citation type="submission" date="2007-01" db="EMBL/GenBank/DDBJ databases">
        <title>The Genome Sequence of Puccinia graminis f. sp. tritici Strain CRL 75-36-700-3.</title>
        <authorList>
            <consortium name="The Broad Institute Genome Sequencing Platform"/>
            <person name="Birren B."/>
            <person name="Lander E."/>
            <person name="Galagan J."/>
            <person name="Nusbaum C."/>
            <person name="Devon K."/>
            <person name="Cuomo C."/>
            <person name="Jaffe D."/>
            <person name="Butler J."/>
            <person name="Alvarez P."/>
            <person name="Gnerre S."/>
            <person name="Grabherr M."/>
            <person name="Mauceli E."/>
            <person name="Brockman W."/>
            <person name="Young S."/>
            <person name="LaButti K."/>
            <person name="Sykes S."/>
            <person name="DeCaprio D."/>
            <person name="Crawford M."/>
            <person name="Koehrsen M."/>
            <person name="Engels R."/>
            <person name="Montgomery P."/>
            <person name="Pearson M."/>
            <person name="Howarth C."/>
            <person name="Larson L."/>
            <person name="White J."/>
            <person name="Zeng Q."/>
            <person name="Kodira C."/>
            <person name="Yandava C."/>
            <person name="Alvarado L."/>
            <person name="O'Leary S."/>
            <person name="Szabo L."/>
            <person name="Dean R."/>
            <person name="Schein J."/>
        </authorList>
    </citation>
    <scope>NUCLEOTIDE SEQUENCE</scope>
    <source>
        <strain>CRL 75-36-700-3</strain>
    </source>
</reference>
<dbReference type="EMBL" id="DS178263">
    <property type="protein sequence ID" value="EFP74793.1"/>
    <property type="molecule type" value="Genomic_DNA"/>
</dbReference>
<dbReference type="KEGG" id="pgr:PGTG_01386"/>
<gene>
    <name evidence="1" type="ORF">PGTG_01386</name>
</gene>
<dbReference type="VEuPathDB" id="FungiDB:PGTG_01386"/>
<organism evidence="1 2">
    <name type="scientific">Puccinia graminis f. sp. tritici (strain CRL 75-36-700-3 / race SCCL)</name>
    <name type="common">Black stem rust fungus</name>
    <dbReference type="NCBI Taxonomy" id="418459"/>
    <lineage>
        <taxon>Eukaryota</taxon>
        <taxon>Fungi</taxon>
        <taxon>Dikarya</taxon>
        <taxon>Basidiomycota</taxon>
        <taxon>Pucciniomycotina</taxon>
        <taxon>Pucciniomycetes</taxon>
        <taxon>Pucciniales</taxon>
        <taxon>Pucciniaceae</taxon>
        <taxon>Puccinia</taxon>
    </lineage>
</organism>
<dbReference type="Proteomes" id="UP000008783">
    <property type="component" value="Unassembled WGS sequence"/>
</dbReference>
<evidence type="ECO:0000313" key="1">
    <source>
        <dbReference type="EMBL" id="EFP74793.1"/>
    </source>
</evidence>
<dbReference type="AlphaFoldDB" id="E3JRW8"/>
<dbReference type="InParanoid" id="E3JRW8"/>
<dbReference type="RefSeq" id="XP_003319212.1">
    <property type="nucleotide sequence ID" value="XM_003319164.1"/>
</dbReference>
<dbReference type="GeneID" id="10546907"/>
<evidence type="ECO:0000313" key="2">
    <source>
        <dbReference type="Proteomes" id="UP000008783"/>
    </source>
</evidence>